<evidence type="ECO:0000256" key="1">
    <source>
        <dbReference type="ARBA" id="ARBA00005428"/>
    </source>
</evidence>
<reference evidence="4" key="3">
    <citation type="submission" date="2023-06" db="EMBL/GenBank/DDBJ databases">
        <authorList>
            <person name="Zeman M."/>
            <person name="Kubasova T."/>
            <person name="Jahodarova E."/>
            <person name="Nykrynova M."/>
            <person name="Rychlik I."/>
        </authorList>
    </citation>
    <scope>NUCLEOTIDE SEQUENCE</scope>
    <source>
        <strain evidence="5">15_COKtk</strain>
        <strain evidence="4">176_SSukc20</strain>
    </source>
</reference>
<evidence type="ECO:0000313" key="5">
    <source>
        <dbReference type="EMBL" id="MDN0069765.1"/>
    </source>
</evidence>
<proteinExistence type="inferred from homology"/>
<gene>
    <name evidence="3" type="ORF">K8U80_10360</name>
    <name evidence="4" type="ORF">QVN30_07525</name>
    <name evidence="5" type="ORF">QVN40_08665</name>
</gene>
<keyword evidence="7" id="KW-1185">Reference proteome</keyword>
<keyword evidence="2" id="KW-0186">Copper</keyword>
<evidence type="ECO:0000313" key="3">
    <source>
        <dbReference type="EMBL" id="HJG31779.1"/>
    </source>
</evidence>
<dbReference type="CDD" id="cd10159">
    <property type="entry name" value="CsoR-like_DUF156_2"/>
    <property type="match status" value="1"/>
</dbReference>
<dbReference type="Proteomes" id="UP001168505">
    <property type="component" value="Unassembled WGS sequence"/>
</dbReference>
<dbReference type="GO" id="GO:0045892">
    <property type="term" value="P:negative regulation of DNA-templated transcription"/>
    <property type="evidence" value="ECO:0007669"/>
    <property type="project" value="UniProtKB-ARBA"/>
</dbReference>
<organism evidence="3 6">
    <name type="scientific">Collinsella ihumii</name>
    <dbReference type="NCBI Taxonomy" id="1720204"/>
    <lineage>
        <taxon>Bacteria</taxon>
        <taxon>Bacillati</taxon>
        <taxon>Actinomycetota</taxon>
        <taxon>Coriobacteriia</taxon>
        <taxon>Coriobacteriales</taxon>
        <taxon>Coriobacteriaceae</taxon>
        <taxon>Collinsella</taxon>
    </lineage>
</organism>
<dbReference type="EMBL" id="JAUEIQ010000007">
    <property type="protein sequence ID" value="MDN0064156.1"/>
    <property type="molecule type" value="Genomic_DNA"/>
</dbReference>
<dbReference type="InterPro" id="IPR038390">
    <property type="entry name" value="Metal_Tscrpt_repr_sf"/>
</dbReference>
<dbReference type="GO" id="GO:0046872">
    <property type="term" value="F:metal ion binding"/>
    <property type="evidence" value="ECO:0007669"/>
    <property type="project" value="InterPro"/>
</dbReference>
<comment type="similarity">
    <text evidence="1">Belongs to the CsoR family.</text>
</comment>
<name>A0A921LSA0_9ACTN</name>
<evidence type="ECO:0000256" key="2">
    <source>
        <dbReference type="ARBA" id="ARBA00023008"/>
    </source>
</evidence>
<reference evidence="3" key="1">
    <citation type="journal article" date="2021" name="PeerJ">
        <title>Extensive microbial diversity within the chicken gut microbiome revealed by metagenomics and culture.</title>
        <authorList>
            <person name="Gilroy R."/>
            <person name="Ravi A."/>
            <person name="Getino M."/>
            <person name="Pursley I."/>
            <person name="Horton D.L."/>
            <person name="Alikhan N.F."/>
            <person name="Baker D."/>
            <person name="Gharbi K."/>
            <person name="Hall N."/>
            <person name="Watson M."/>
            <person name="Adriaenssens E.M."/>
            <person name="Foster-Nyarko E."/>
            <person name="Jarju S."/>
            <person name="Secka A."/>
            <person name="Antonio M."/>
            <person name="Oren A."/>
            <person name="Chaudhuri R.R."/>
            <person name="La Ragione R."/>
            <person name="Hildebrand F."/>
            <person name="Pallen M.J."/>
        </authorList>
    </citation>
    <scope>NUCLEOTIDE SEQUENCE</scope>
    <source>
        <strain evidence="3">ChiGjej2B2-7701</strain>
    </source>
</reference>
<evidence type="ECO:0000313" key="7">
    <source>
        <dbReference type="Proteomes" id="UP001168435"/>
    </source>
</evidence>
<sequence length="90" mass="10133">MVADRERITRLLKTARGQIDGILRMVEEDRYCIDVSTQLMATQSLLARINADVLKAHVEGCVRTAMETGDEQEKDAKLSEIETVIEKLAK</sequence>
<dbReference type="AlphaFoldDB" id="A0A921LSA0"/>
<dbReference type="InterPro" id="IPR003735">
    <property type="entry name" value="Metal_Tscrpt_repr"/>
</dbReference>
<comment type="caution">
    <text evidence="3">The sequence shown here is derived from an EMBL/GenBank/DDBJ whole genome shotgun (WGS) entry which is preliminary data.</text>
</comment>
<dbReference type="Proteomes" id="UP001168435">
    <property type="component" value="Unassembled WGS sequence"/>
</dbReference>
<protein>
    <submittedName>
        <fullName evidence="3">Metal-sensing transcriptional repressor</fullName>
    </submittedName>
</protein>
<evidence type="ECO:0000313" key="6">
    <source>
        <dbReference type="Proteomes" id="UP000746751"/>
    </source>
</evidence>
<reference evidence="5" key="4">
    <citation type="submission" date="2023-08" db="EMBL/GenBank/DDBJ databases">
        <title>Identification and characterization of horizontal gene transfer across gut microbiota members of farm animals based on homology search.</title>
        <authorList>
            <person name="Schwarzerova J."/>
            <person name="Nykrynova M."/>
            <person name="Jureckova K."/>
            <person name="Cejkova D."/>
            <person name="Rychlik I."/>
        </authorList>
    </citation>
    <scope>NUCLEOTIDE SEQUENCE</scope>
    <source>
        <strain evidence="5">15_COKtk</strain>
        <strain evidence="4">176_SSukc20</strain>
    </source>
</reference>
<dbReference type="PANTHER" id="PTHR33677">
    <property type="entry name" value="TRANSCRIPTIONAL REPRESSOR FRMR-RELATED"/>
    <property type="match status" value="1"/>
</dbReference>
<dbReference type="RefSeq" id="WP_087200515.1">
    <property type="nucleotide sequence ID" value="NZ_JAUEIM010000018.1"/>
</dbReference>
<dbReference type="EMBL" id="JAUEIR010000007">
    <property type="protein sequence ID" value="MDN0069765.1"/>
    <property type="molecule type" value="Genomic_DNA"/>
</dbReference>
<dbReference type="EMBL" id="DYVF01000060">
    <property type="protein sequence ID" value="HJG31779.1"/>
    <property type="molecule type" value="Genomic_DNA"/>
</dbReference>
<accession>A0A921LSA0</accession>
<dbReference type="Gene3D" id="1.20.58.1000">
    <property type="entry name" value="Metal-sensitive repressor, helix protomer"/>
    <property type="match status" value="1"/>
</dbReference>
<evidence type="ECO:0000313" key="4">
    <source>
        <dbReference type="EMBL" id="MDN0064156.1"/>
    </source>
</evidence>
<reference evidence="3" key="2">
    <citation type="submission" date="2021-09" db="EMBL/GenBank/DDBJ databases">
        <authorList>
            <person name="Gilroy R."/>
        </authorList>
    </citation>
    <scope>NUCLEOTIDE SEQUENCE</scope>
    <source>
        <strain evidence="3">ChiGjej2B2-7701</strain>
    </source>
</reference>
<dbReference type="Pfam" id="PF02583">
    <property type="entry name" value="Trns_repr_metal"/>
    <property type="match status" value="1"/>
</dbReference>
<dbReference type="GO" id="GO:0003677">
    <property type="term" value="F:DNA binding"/>
    <property type="evidence" value="ECO:0007669"/>
    <property type="project" value="InterPro"/>
</dbReference>
<dbReference type="Proteomes" id="UP000746751">
    <property type="component" value="Unassembled WGS sequence"/>
</dbReference>